<feature type="compositionally biased region" description="Low complexity" evidence="1">
    <location>
        <begin position="11"/>
        <end position="24"/>
    </location>
</feature>
<feature type="transmembrane region" description="Helical" evidence="2">
    <location>
        <begin position="56"/>
        <end position="73"/>
    </location>
</feature>
<evidence type="ECO:0000256" key="1">
    <source>
        <dbReference type="SAM" id="MobiDB-lite"/>
    </source>
</evidence>
<keyword evidence="2" id="KW-0812">Transmembrane</keyword>
<dbReference type="OrthoDB" id="3630289at2"/>
<keyword evidence="2" id="KW-0472">Membrane</keyword>
<dbReference type="AlphaFoldDB" id="A0A8H9ITJ1"/>
<keyword evidence="4" id="KW-1185">Reference proteome</keyword>
<dbReference type="Proteomes" id="UP000658656">
    <property type="component" value="Unassembled WGS sequence"/>
</dbReference>
<sequence>MSVEGAGPGQGTETATAGTADPDTVVPEGRGDVRGISDLTYRIITPYLSHARLQRAVLVVLVVLTAVCLLATGVRLSPLPLLPIPLFGFGYYALRRVRAAGTADRPLLLWSSLVLAAILVGFWALSRVSSWL</sequence>
<comment type="caution">
    <text evidence="3">The sequence shown here is derived from an EMBL/GenBank/DDBJ whole genome shotgun (WGS) entry which is preliminary data.</text>
</comment>
<evidence type="ECO:0000313" key="4">
    <source>
        <dbReference type="Proteomes" id="UP000658656"/>
    </source>
</evidence>
<evidence type="ECO:0000256" key="2">
    <source>
        <dbReference type="SAM" id="Phobius"/>
    </source>
</evidence>
<name>A0A8H9ITJ1_9PSEU</name>
<keyword evidence="2" id="KW-1133">Transmembrane helix</keyword>
<organism evidence="3 4">
    <name type="scientific">Amycolatopsis bartoniae</name>
    <dbReference type="NCBI Taxonomy" id="941986"/>
    <lineage>
        <taxon>Bacteria</taxon>
        <taxon>Bacillati</taxon>
        <taxon>Actinomycetota</taxon>
        <taxon>Actinomycetes</taxon>
        <taxon>Pseudonocardiales</taxon>
        <taxon>Pseudonocardiaceae</taxon>
        <taxon>Amycolatopsis</taxon>
    </lineage>
</organism>
<dbReference type="RefSeq" id="WP_145938489.1">
    <property type="nucleotide sequence ID" value="NZ_BNAV01000005.1"/>
</dbReference>
<feature type="transmembrane region" description="Helical" evidence="2">
    <location>
        <begin position="107"/>
        <end position="125"/>
    </location>
</feature>
<gene>
    <name evidence="3" type="ORF">GCM10017566_39440</name>
</gene>
<reference evidence="3" key="1">
    <citation type="journal article" date="2014" name="Int. J. Syst. Evol. Microbiol.">
        <title>Complete genome sequence of Corynebacterium casei LMG S-19264T (=DSM 44701T), isolated from a smear-ripened cheese.</title>
        <authorList>
            <consortium name="US DOE Joint Genome Institute (JGI-PGF)"/>
            <person name="Walter F."/>
            <person name="Albersmeier A."/>
            <person name="Kalinowski J."/>
            <person name="Ruckert C."/>
        </authorList>
    </citation>
    <scope>NUCLEOTIDE SEQUENCE</scope>
    <source>
        <strain evidence="3">CGMCC 4.7679</strain>
    </source>
</reference>
<accession>A0A8H9ITJ1</accession>
<feature type="region of interest" description="Disordered" evidence="1">
    <location>
        <begin position="1"/>
        <end position="29"/>
    </location>
</feature>
<feature type="compositionally biased region" description="Gly residues" evidence="1">
    <location>
        <begin position="1"/>
        <end position="10"/>
    </location>
</feature>
<evidence type="ECO:0000313" key="3">
    <source>
        <dbReference type="EMBL" id="GHF62052.1"/>
    </source>
</evidence>
<protein>
    <submittedName>
        <fullName evidence="3">Uncharacterized protein</fullName>
    </submittedName>
</protein>
<feature type="transmembrane region" description="Helical" evidence="2">
    <location>
        <begin position="79"/>
        <end position="95"/>
    </location>
</feature>
<dbReference type="EMBL" id="BNAV01000005">
    <property type="protein sequence ID" value="GHF62052.1"/>
    <property type="molecule type" value="Genomic_DNA"/>
</dbReference>
<reference evidence="3" key="2">
    <citation type="submission" date="2020-09" db="EMBL/GenBank/DDBJ databases">
        <authorList>
            <person name="Sun Q."/>
            <person name="Zhou Y."/>
        </authorList>
    </citation>
    <scope>NUCLEOTIDE SEQUENCE</scope>
    <source>
        <strain evidence="3">CGMCC 4.7679</strain>
    </source>
</reference>
<proteinExistence type="predicted"/>